<organism evidence="2 3">
    <name type="scientific">Umezawaea tangerina</name>
    <dbReference type="NCBI Taxonomy" id="84725"/>
    <lineage>
        <taxon>Bacteria</taxon>
        <taxon>Bacillati</taxon>
        <taxon>Actinomycetota</taxon>
        <taxon>Actinomycetes</taxon>
        <taxon>Pseudonocardiales</taxon>
        <taxon>Pseudonocardiaceae</taxon>
        <taxon>Umezawaea</taxon>
    </lineage>
</organism>
<dbReference type="EMBL" id="PVTF01000005">
    <property type="protein sequence ID" value="PRY41713.1"/>
    <property type="molecule type" value="Genomic_DNA"/>
</dbReference>
<dbReference type="Proteomes" id="UP000239494">
    <property type="component" value="Unassembled WGS sequence"/>
</dbReference>
<keyword evidence="1" id="KW-0812">Transmembrane</keyword>
<feature type="transmembrane region" description="Helical" evidence="1">
    <location>
        <begin position="6"/>
        <end position="24"/>
    </location>
</feature>
<evidence type="ECO:0000256" key="1">
    <source>
        <dbReference type="SAM" id="Phobius"/>
    </source>
</evidence>
<keyword evidence="1" id="KW-1133">Transmembrane helix</keyword>
<feature type="transmembrane region" description="Helical" evidence="1">
    <location>
        <begin position="36"/>
        <end position="58"/>
    </location>
</feature>
<protein>
    <submittedName>
        <fullName evidence="2">Uncharacterized protein</fullName>
    </submittedName>
</protein>
<comment type="caution">
    <text evidence="2">The sequence shown here is derived from an EMBL/GenBank/DDBJ whole genome shotgun (WGS) entry which is preliminary data.</text>
</comment>
<keyword evidence="3" id="KW-1185">Reference proteome</keyword>
<evidence type="ECO:0000313" key="2">
    <source>
        <dbReference type="EMBL" id="PRY41713.1"/>
    </source>
</evidence>
<accession>A0A2T0T7U1</accession>
<feature type="transmembrane region" description="Helical" evidence="1">
    <location>
        <begin position="64"/>
        <end position="82"/>
    </location>
</feature>
<dbReference type="AlphaFoldDB" id="A0A2T0T7U1"/>
<evidence type="ECO:0000313" key="3">
    <source>
        <dbReference type="Proteomes" id="UP000239494"/>
    </source>
</evidence>
<reference evidence="2 3" key="1">
    <citation type="submission" date="2018-03" db="EMBL/GenBank/DDBJ databases">
        <title>Genomic Encyclopedia of Archaeal and Bacterial Type Strains, Phase II (KMG-II): from individual species to whole genera.</title>
        <authorList>
            <person name="Goeker M."/>
        </authorList>
    </citation>
    <scope>NUCLEOTIDE SEQUENCE [LARGE SCALE GENOMIC DNA]</scope>
    <source>
        <strain evidence="2 3">DSM 44720</strain>
    </source>
</reference>
<gene>
    <name evidence="2" type="ORF">CLV43_105471</name>
</gene>
<keyword evidence="1" id="KW-0472">Membrane</keyword>
<name>A0A2T0T7U1_9PSEU</name>
<sequence length="102" mass="11210">MNATQIMIGLGALVVPLFLWRVGARRAKAPRARVHLVSLAGRVLFNAALVVVVQWVVITHREGPWLLLAVLGVPALFASYTLTKALTVTSYEPPQGRRGERR</sequence>
<proteinExistence type="predicted"/>